<keyword evidence="7" id="KW-1185">Reference proteome</keyword>
<protein>
    <recommendedName>
        <fullName evidence="4 5">Tyrosinase copper-binding domain-containing protein</fullName>
    </recommendedName>
</protein>
<evidence type="ECO:0000259" key="5">
    <source>
        <dbReference type="PROSITE" id="PS00498"/>
    </source>
</evidence>
<dbReference type="InterPro" id="IPR008922">
    <property type="entry name" value="Di-copper_centre_dom_sf"/>
</dbReference>
<dbReference type="RefSeq" id="XP_007829969.1">
    <property type="nucleotide sequence ID" value="XM_007831778.1"/>
</dbReference>
<dbReference type="GeneID" id="19268210"/>
<gene>
    <name evidence="6" type="ORF">PFICI_03197</name>
</gene>
<dbReference type="PANTHER" id="PTHR11474:SF126">
    <property type="entry name" value="TYROSINASE-LIKE PROTEIN TYR-1-RELATED"/>
    <property type="match status" value="1"/>
</dbReference>
<dbReference type="KEGG" id="pfy:PFICI_03197"/>
<dbReference type="eggNOG" id="ENOG502QV06">
    <property type="taxonomic scope" value="Eukaryota"/>
</dbReference>
<keyword evidence="2" id="KW-0186">Copper</keyword>
<name>W3XI99_PESFW</name>
<dbReference type="Pfam" id="PF00264">
    <property type="entry name" value="Tyrosinase"/>
    <property type="match status" value="1"/>
</dbReference>
<accession>W3XI99</accession>
<dbReference type="Gene3D" id="1.10.1280.10">
    <property type="entry name" value="Di-copper center containing domain from catechol oxidase"/>
    <property type="match status" value="1"/>
</dbReference>
<keyword evidence="3" id="KW-0732">Signal</keyword>
<feature type="domain" description="Tyrosinase copper-binding" evidence="4">
    <location>
        <begin position="93"/>
        <end position="110"/>
    </location>
</feature>
<dbReference type="STRING" id="1229662.W3XI99"/>
<dbReference type="PROSITE" id="PS00498">
    <property type="entry name" value="TYROSINASE_2"/>
    <property type="match status" value="1"/>
</dbReference>
<evidence type="ECO:0000256" key="1">
    <source>
        <dbReference type="ARBA" id="ARBA00022723"/>
    </source>
</evidence>
<evidence type="ECO:0000256" key="3">
    <source>
        <dbReference type="SAM" id="SignalP"/>
    </source>
</evidence>
<evidence type="ECO:0000259" key="4">
    <source>
        <dbReference type="PROSITE" id="PS00497"/>
    </source>
</evidence>
<proteinExistence type="predicted"/>
<dbReference type="EMBL" id="KI912110">
    <property type="protein sequence ID" value="ETS85172.1"/>
    <property type="molecule type" value="Genomic_DNA"/>
</dbReference>
<dbReference type="InterPro" id="IPR002227">
    <property type="entry name" value="Tyrosinase_Cu-bd"/>
</dbReference>
<dbReference type="InterPro" id="IPR050316">
    <property type="entry name" value="Tyrosinase/Hemocyanin"/>
</dbReference>
<evidence type="ECO:0000313" key="7">
    <source>
        <dbReference type="Proteomes" id="UP000030651"/>
    </source>
</evidence>
<organism evidence="6 7">
    <name type="scientific">Pestalotiopsis fici (strain W106-1 / CGMCC3.15140)</name>
    <dbReference type="NCBI Taxonomy" id="1229662"/>
    <lineage>
        <taxon>Eukaryota</taxon>
        <taxon>Fungi</taxon>
        <taxon>Dikarya</taxon>
        <taxon>Ascomycota</taxon>
        <taxon>Pezizomycotina</taxon>
        <taxon>Sordariomycetes</taxon>
        <taxon>Xylariomycetidae</taxon>
        <taxon>Amphisphaeriales</taxon>
        <taxon>Sporocadaceae</taxon>
        <taxon>Pestalotiopsis</taxon>
    </lineage>
</organism>
<evidence type="ECO:0000313" key="6">
    <source>
        <dbReference type="EMBL" id="ETS85172.1"/>
    </source>
</evidence>
<dbReference type="GO" id="GO:0016491">
    <property type="term" value="F:oxidoreductase activity"/>
    <property type="evidence" value="ECO:0007669"/>
    <property type="project" value="InterPro"/>
</dbReference>
<sequence>MFLGSIILWILLLETTARAVQSNHETVTRGASPSCVDPPVRKEWRTLNSIEKQSYIEAVKCLTTKPAISGFSAAINRFDDHQAVHSDQTPTIHWVGHFILWHRYFVATYEKALRDECGYTGGQPYWNWSLDVSSVNDTNSTAVFSSPVFDPETGFGGNGPYVETNSTNNPFNLTSRTGGGCVMDGPFTQDQFTVNVPSPHCLTRDFIPPIMNGWAQQSLVDQVLATEDYTAFARAVENVPSFDQPNIHGGGHFGVGGALGTIGDANNSPGDPLFYLHHGNLDRIFSLWQSKDLPVRTNQVGGPIVPFDYGGQNVTLDFEINIGALAPNVTLKQVLEIQGSVLCYSYADLSQ</sequence>
<dbReference type="HOGENOM" id="CLU_035914_2_0_1"/>
<dbReference type="Proteomes" id="UP000030651">
    <property type="component" value="Unassembled WGS sequence"/>
</dbReference>
<dbReference type="GO" id="GO:0046872">
    <property type="term" value="F:metal ion binding"/>
    <property type="evidence" value="ECO:0007669"/>
    <property type="project" value="UniProtKB-KW"/>
</dbReference>
<keyword evidence="1" id="KW-0479">Metal-binding</keyword>
<evidence type="ECO:0000256" key="2">
    <source>
        <dbReference type="ARBA" id="ARBA00023008"/>
    </source>
</evidence>
<feature type="chain" id="PRO_5004836206" description="Tyrosinase copper-binding domain-containing protein" evidence="3">
    <location>
        <begin position="20"/>
        <end position="351"/>
    </location>
</feature>
<dbReference type="PANTHER" id="PTHR11474">
    <property type="entry name" value="TYROSINASE FAMILY MEMBER"/>
    <property type="match status" value="1"/>
</dbReference>
<dbReference type="SUPFAM" id="SSF48056">
    <property type="entry name" value="Di-copper centre-containing domain"/>
    <property type="match status" value="1"/>
</dbReference>
<dbReference type="PROSITE" id="PS00497">
    <property type="entry name" value="TYROSINASE_1"/>
    <property type="match status" value="1"/>
</dbReference>
<dbReference type="PRINTS" id="PR00092">
    <property type="entry name" value="TYROSINASE"/>
</dbReference>
<feature type="domain" description="Tyrosinase copper-binding" evidence="5">
    <location>
        <begin position="271"/>
        <end position="282"/>
    </location>
</feature>
<dbReference type="InParanoid" id="W3XI99"/>
<feature type="signal peptide" evidence="3">
    <location>
        <begin position="1"/>
        <end position="19"/>
    </location>
</feature>
<dbReference type="OMA" id="WAWENDF"/>
<reference evidence="7" key="1">
    <citation type="journal article" date="2015" name="BMC Genomics">
        <title>Genomic and transcriptomic analysis of the endophytic fungus Pestalotiopsis fici reveals its lifestyle and high potential for synthesis of natural products.</title>
        <authorList>
            <person name="Wang X."/>
            <person name="Zhang X."/>
            <person name="Liu L."/>
            <person name="Xiang M."/>
            <person name="Wang W."/>
            <person name="Sun X."/>
            <person name="Che Y."/>
            <person name="Guo L."/>
            <person name="Liu G."/>
            <person name="Guo L."/>
            <person name="Wang C."/>
            <person name="Yin W.B."/>
            <person name="Stadler M."/>
            <person name="Zhang X."/>
            <person name="Liu X."/>
        </authorList>
    </citation>
    <scope>NUCLEOTIDE SEQUENCE [LARGE SCALE GENOMIC DNA]</scope>
    <source>
        <strain evidence="7">W106-1 / CGMCC3.15140</strain>
    </source>
</reference>
<dbReference type="OrthoDB" id="6132182at2759"/>
<dbReference type="AlphaFoldDB" id="W3XI99"/>